<feature type="coiled-coil region" evidence="1">
    <location>
        <begin position="74"/>
        <end position="136"/>
    </location>
</feature>
<dbReference type="Proteomes" id="UP000281553">
    <property type="component" value="Unassembled WGS sequence"/>
</dbReference>
<evidence type="ECO:0000313" key="3">
    <source>
        <dbReference type="Proteomes" id="UP000281553"/>
    </source>
</evidence>
<keyword evidence="3" id="KW-1185">Reference proteome</keyword>
<name>A0A3P6PVM0_DIBLA</name>
<reference evidence="2 3" key="1">
    <citation type="submission" date="2018-11" db="EMBL/GenBank/DDBJ databases">
        <authorList>
            <consortium name="Pathogen Informatics"/>
        </authorList>
    </citation>
    <scope>NUCLEOTIDE SEQUENCE [LARGE SCALE GENOMIC DNA]</scope>
</reference>
<dbReference type="EMBL" id="UYRU01002291">
    <property type="protein sequence ID" value="VDK33913.1"/>
    <property type="molecule type" value="Genomic_DNA"/>
</dbReference>
<protein>
    <submittedName>
        <fullName evidence="2">Uncharacterized protein</fullName>
    </submittedName>
</protein>
<proteinExistence type="predicted"/>
<evidence type="ECO:0000256" key="1">
    <source>
        <dbReference type="SAM" id="Coils"/>
    </source>
</evidence>
<dbReference type="SUPFAM" id="SSF57997">
    <property type="entry name" value="Tropomyosin"/>
    <property type="match status" value="1"/>
</dbReference>
<dbReference type="AlphaFoldDB" id="A0A3P6PVM0"/>
<gene>
    <name evidence="2" type="ORF">DILT_LOCUS533</name>
</gene>
<dbReference type="Gene3D" id="1.20.5.340">
    <property type="match status" value="1"/>
</dbReference>
<accession>A0A3P6PVM0</accession>
<organism evidence="2 3">
    <name type="scientific">Dibothriocephalus latus</name>
    <name type="common">Fish tapeworm</name>
    <name type="synonym">Diphyllobothrium latum</name>
    <dbReference type="NCBI Taxonomy" id="60516"/>
    <lineage>
        <taxon>Eukaryota</taxon>
        <taxon>Metazoa</taxon>
        <taxon>Spiralia</taxon>
        <taxon>Lophotrochozoa</taxon>
        <taxon>Platyhelminthes</taxon>
        <taxon>Cestoda</taxon>
        <taxon>Eucestoda</taxon>
        <taxon>Diphyllobothriidea</taxon>
        <taxon>Diphyllobothriidae</taxon>
        <taxon>Dibothriocephalus</taxon>
    </lineage>
</organism>
<dbReference type="OrthoDB" id="128924at2759"/>
<keyword evidence="1" id="KW-0175">Coiled coil</keyword>
<evidence type="ECO:0000313" key="2">
    <source>
        <dbReference type="EMBL" id="VDK33913.1"/>
    </source>
</evidence>
<sequence>MLSGPIPDGNSSGRGSFGQIAFSVRDSFFAFHPPLSSIFFSQPPLKHGRHQEEDACHEDGKGECHGKVSFFSPASNRQIRAVNLENQLKEKANEFEKKEEEMNELQSKLKNAQTDVDTVQESLQEAIVKLEETDKRATNVSHPFLYIFLNIKSHTGIPKMRHRSASGELVTDTLEIKQLALSPVVVLHLFCKGKKYSKIMYHLIVGETEKTSFRAKA</sequence>